<keyword evidence="4" id="KW-1185">Reference proteome</keyword>
<dbReference type="Proteomes" id="UP000698752">
    <property type="component" value="Unassembled WGS sequence"/>
</dbReference>
<dbReference type="InterPro" id="IPR050345">
    <property type="entry name" value="Aliph_Amidase/BUP"/>
</dbReference>
<dbReference type="PROSITE" id="PS50263">
    <property type="entry name" value="CN_HYDROLASE"/>
    <property type="match status" value="1"/>
</dbReference>
<dbReference type="EMBL" id="JAAEDI010000014">
    <property type="protein sequence ID" value="MBR0650820.1"/>
    <property type="molecule type" value="Genomic_DNA"/>
</dbReference>
<evidence type="ECO:0000256" key="1">
    <source>
        <dbReference type="ARBA" id="ARBA00022801"/>
    </source>
</evidence>
<name>A0ABS5EIG2_9PROT</name>
<dbReference type="PANTHER" id="PTHR43674">
    <property type="entry name" value="NITRILASE C965.09-RELATED"/>
    <property type="match status" value="1"/>
</dbReference>
<reference evidence="4" key="1">
    <citation type="journal article" date="2021" name="Syst. Appl. Microbiol.">
        <title>Roseomonas hellenica sp. nov., isolated from roots of wild-growing Alkanna tinctoria.</title>
        <authorList>
            <person name="Rat A."/>
            <person name="Naranjo H.D."/>
            <person name="Lebbe L."/>
            <person name="Cnockaert M."/>
            <person name="Krigas N."/>
            <person name="Grigoriadou K."/>
            <person name="Maloupa E."/>
            <person name="Willems A."/>
        </authorList>
    </citation>
    <scope>NUCLEOTIDE SEQUENCE [LARGE SCALE GENOMIC DNA]</scope>
    <source>
        <strain evidence="4">LMG 31159</strain>
    </source>
</reference>
<dbReference type="SUPFAM" id="SSF56317">
    <property type="entry name" value="Carbon-nitrogen hydrolase"/>
    <property type="match status" value="1"/>
</dbReference>
<evidence type="ECO:0000259" key="2">
    <source>
        <dbReference type="PROSITE" id="PS50263"/>
    </source>
</evidence>
<organism evidence="3 4">
    <name type="scientific">Neoroseomonas terrae</name>
    <dbReference type="NCBI Taxonomy" id="424799"/>
    <lineage>
        <taxon>Bacteria</taxon>
        <taxon>Pseudomonadati</taxon>
        <taxon>Pseudomonadota</taxon>
        <taxon>Alphaproteobacteria</taxon>
        <taxon>Acetobacterales</taxon>
        <taxon>Acetobacteraceae</taxon>
        <taxon>Neoroseomonas</taxon>
    </lineage>
</organism>
<dbReference type="Gene3D" id="3.60.110.10">
    <property type="entry name" value="Carbon-nitrogen hydrolase"/>
    <property type="match status" value="1"/>
</dbReference>
<sequence>MPRLVRVAAAQLGPIAREESRAAVVERLLAMLHKAHSFGAQLVVYPEMALTTFFPRWVFDDVDDADAFCETSMPNPDVQPLFDEAKRLGIGFYLGYGELTQEEGRKKRFNTSILVGADGSIIGKYRKVHLPGRKDADPTGCAGNFEKRYYEVGNLGFPVFRAFDGVMGMAICNDRRWPETYRAMSLQGAELIMLGYNTGTVKRTMVGNAQVQEPAHLSSFHNHLVMQAGAYQNCCWVVGVAKAGMEEGVEFMGGSCIIAPTGDIVAQAVTTADEVIVADCDLDLSLHNRRTTFNFEVNRQIQTYGIITAQRGVVVSV</sequence>
<keyword evidence="1 3" id="KW-0378">Hydrolase</keyword>
<dbReference type="PANTHER" id="PTHR43674:SF12">
    <property type="entry name" value="NITRILASE C965.09-RELATED"/>
    <property type="match status" value="1"/>
</dbReference>
<dbReference type="InterPro" id="IPR036526">
    <property type="entry name" value="C-N_Hydrolase_sf"/>
</dbReference>
<feature type="domain" description="CN hydrolase" evidence="2">
    <location>
        <begin position="5"/>
        <end position="282"/>
    </location>
</feature>
<evidence type="ECO:0000313" key="3">
    <source>
        <dbReference type="EMBL" id="MBR0650820.1"/>
    </source>
</evidence>
<dbReference type="GO" id="GO:0016787">
    <property type="term" value="F:hydrolase activity"/>
    <property type="evidence" value="ECO:0007669"/>
    <property type="project" value="UniProtKB-KW"/>
</dbReference>
<dbReference type="RefSeq" id="WP_211869485.1">
    <property type="nucleotide sequence ID" value="NZ_JAAEDI010000014.1"/>
</dbReference>
<evidence type="ECO:0000313" key="4">
    <source>
        <dbReference type="Proteomes" id="UP000698752"/>
    </source>
</evidence>
<proteinExistence type="predicted"/>
<comment type="caution">
    <text evidence="3">The sequence shown here is derived from an EMBL/GenBank/DDBJ whole genome shotgun (WGS) entry which is preliminary data.</text>
</comment>
<dbReference type="InterPro" id="IPR003010">
    <property type="entry name" value="C-N_Hydrolase"/>
</dbReference>
<dbReference type="CDD" id="cd07569">
    <property type="entry name" value="DCase"/>
    <property type="match status" value="1"/>
</dbReference>
<protein>
    <submittedName>
        <fullName evidence="3">N-carbamoyl-D-amino-acid hydrolase</fullName>
    </submittedName>
</protein>
<dbReference type="Pfam" id="PF00795">
    <property type="entry name" value="CN_hydrolase"/>
    <property type="match status" value="1"/>
</dbReference>
<gene>
    <name evidence="3" type="ORF">GXW78_14200</name>
</gene>
<accession>A0ABS5EIG2</accession>